<dbReference type="AlphaFoldDB" id="A0A7J7K702"/>
<gene>
    <name evidence="1" type="ORF">EB796_007283</name>
</gene>
<name>A0A7J7K702_BUGNE</name>
<evidence type="ECO:0000313" key="2">
    <source>
        <dbReference type="Proteomes" id="UP000593567"/>
    </source>
</evidence>
<reference evidence="1" key="1">
    <citation type="submission" date="2020-06" db="EMBL/GenBank/DDBJ databases">
        <title>Draft genome of Bugula neritina, a colonial animal packing powerful symbionts and potential medicines.</title>
        <authorList>
            <person name="Rayko M."/>
        </authorList>
    </citation>
    <scope>NUCLEOTIDE SEQUENCE [LARGE SCALE GENOMIC DNA]</scope>
    <source>
        <strain evidence="1">Kwan_BN1</strain>
    </source>
</reference>
<accession>A0A7J7K702</accession>
<protein>
    <submittedName>
        <fullName evidence="1">Uncharacterized protein</fullName>
    </submittedName>
</protein>
<evidence type="ECO:0000313" key="1">
    <source>
        <dbReference type="EMBL" id="KAF6034409.1"/>
    </source>
</evidence>
<proteinExistence type="predicted"/>
<comment type="caution">
    <text evidence="1">The sequence shown here is derived from an EMBL/GenBank/DDBJ whole genome shotgun (WGS) entry which is preliminary data.</text>
</comment>
<sequence length="379" mass="43398">MLPNWCQEINKGTTIGELHKWIVTVKDRQRKFLTHFSDFQNDYSKLDDAEKYIDEALTTYIKNSLKSHKSGEVSAEGAKRVASFIGLASLALKSYHCPKPLNHHVKLFHTALHWTMDETLSKTQLGQAFLVDLFARCGPDDYRNNLAADLKEFIKDGAFREEDKETNHRMLLVPLIHVLGNSSNELVSHEEIFPSTKKNETSRNWKAWFRKLIPFITIDPELPAMLVEILSDEELNDFLQFGETFTEFHNRIPLRHILRVVSTKADVSKFIELLSKCIRKRQEYNIPMGPLNDKGGSRDLVLKILPQISFTNTGSVMEASIELLSFAGHDLEDNPVSTEEWENLKTVLDKIARTLGGFKLEKSENGFDAFSSKERKVQC</sequence>
<keyword evidence="2" id="KW-1185">Reference proteome</keyword>
<dbReference type="Proteomes" id="UP000593567">
    <property type="component" value="Unassembled WGS sequence"/>
</dbReference>
<dbReference type="EMBL" id="VXIV02001081">
    <property type="protein sequence ID" value="KAF6034409.1"/>
    <property type="molecule type" value="Genomic_DNA"/>
</dbReference>
<organism evidence="1 2">
    <name type="scientific">Bugula neritina</name>
    <name type="common">Brown bryozoan</name>
    <name type="synonym">Sertularia neritina</name>
    <dbReference type="NCBI Taxonomy" id="10212"/>
    <lineage>
        <taxon>Eukaryota</taxon>
        <taxon>Metazoa</taxon>
        <taxon>Spiralia</taxon>
        <taxon>Lophotrochozoa</taxon>
        <taxon>Bryozoa</taxon>
        <taxon>Gymnolaemata</taxon>
        <taxon>Cheilostomatida</taxon>
        <taxon>Flustrina</taxon>
        <taxon>Buguloidea</taxon>
        <taxon>Bugulidae</taxon>
        <taxon>Bugula</taxon>
    </lineage>
</organism>